<reference evidence="2 3" key="1">
    <citation type="submission" date="2017-09" db="EMBL/GenBank/DDBJ databases">
        <title>Depth-based differentiation of microbial function through sediment-hosted aquifers and enrichment of novel symbionts in the deep terrestrial subsurface.</title>
        <authorList>
            <person name="Probst A.J."/>
            <person name="Ladd B."/>
            <person name="Jarett J.K."/>
            <person name="Geller-Mcgrath D.E."/>
            <person name="Sieber C.M."/>
            <person name="Emerson J.B."/>
            <person name="Anantharaman K."/>
            <person name="Thomas B.C."/>
            <person name="Malmstrom R."/>
            <person name="Stieglmeier M."/>
            <person name="Klingl A."/>
            <person name="Woyke T."/>
            <person name="Ryan C.M."/>
            <person name="Banfield J.F."/>
        </authorList>
    </citation>
    <scope>NUCLEOTIDE SEQUENCE [LARGE SCALE GENOMIC DNA]</scope>
    <source>
        <strain evidence="2">CG22_combo_CG10-13_8_21_14_all_42_17</strain>
    </source>
</reference>
<evidence type="ECO:0000313" key="3">
    <source>
        <dbReference type="Proteomes" id="UP000229794"/>
    </source>
</evidence>
<sequence>MKKREKYDVLAGILAFIVAVNILLYFYDAKEIVSSIGIENTYIVIFIMAVIGGLSALTGAALFTTITAFAAGGAEPLILALAGGAGIFISDTIFYFLALHGRRSVPDDWDKILNKIENRIEKYPKWMVLTGMYIYIGFTPLPNDVLMIVLVIAGYTYKNIMWVLLAGSFTIAMVTAYLEHIILGMI</sequence>
<proteinExistence type="predicted"/>
<protein>
    <recommendedName>
        <fullName evidence="4">TVP38/TMEM64 family membrane protein</fullName>
    </recommendedName>
</protein>
<feature type="transmembrane region" description="Helical" evidence="1">
    <location>
        <begin position="42"/>
        <end position="70"/>
    </location>
</feature>
<evidence type="ECO:0008006" key="4">
    <source>
        <dbReference type="Google" id="ProtNLM"/>
    </source>
</evidence>
<dbReference type="Proteomes" id="UP000229794">
    <property type="component" value="Unassembled WGS sequence"/>
</dbReference>
<feature type="transmembrane region" description="Helical" evidence="1">
    <location>
        <begin position="77"/>
        <end position="98"/>
    </location>
</feature>
<feature type="transmembrane region" description="Helical" evidence="1">
    <location>
        <begin position="132"/>
        <end position="153"/>
    </location>
</feature>
<evidence type="ECO:0000313" key="2">
    <source>
        <dbReference type="EMBL" id="PIP55505.1"/>
    </source>
</evidence>
<dbReference type="AlphaFoldDB" id="A0A2H0BCU6"/>
<keyword evidence="1" id="KW-0812">Transmembrane</keyword>
<feature type="transmembrane region" description="Helical" evidence="1">
    <location>
        <begin position="7"/>
        <end position="27"/>
    </location>
</feature>
<keyword evidence="1" id="KW-0472">Membrane</keyword>
<gene>
    <name evidence="2" type="ORF">COX06_02790</name>
</gene>
<organism evidence="2 3">
    <name type="scientific">Candidatus Zambryskibacteria bacterium CG22_combo_CG10-13_8_21_14_all_42_17</name>
    <dbReference type="NCBI Taxonomy" id="1975118"/>
    <lineage>
        <taxon>Bacteria</taxon>
        <taxon>Candidatus Zambryskiibacteriota</taxon>
    </lineage>
</organism>
<accession>A0A2H0BCU6</accession>
<comment type="caution">
    <text evidence="2">The sequence shown here is derived from an EMBL/GenBank/DDBJ whole genome shotgun (WGS) entry which is preliminary data.</text>
</comment>
<feature type="transmembrane region" description="Helical" evidence="1">
    <location>
        <begin position="160"/>
        <end position="178"/>
    </location>
</feature>
<keyword evidence="1" id="KW-1133">Transmembrane helix</keyword>
<dbReference type="EMBL" id="PCST01000037">
    <property type="protein sequence ID" value="PIP55505.1"/>
    <property type="molecule type" value="Genomic_DNA"/>
</dbReference>
<evidence type="ECO:0000256" key="1">
    <source>
        <dbReference type="SAM" id="Phobius"/>
    </source>
</evidence>
<name>A0A2H0BCU6_9BACT</name>